<keyword evidence="3" id="KW-0460">Magnesium</keyword>
<evidence type="ECO:0000256" key="1">
    <source>
        <dbReference type="ARBA" id="ARBA00022723"/>
    </source>
</evidence>
<accession>A0A9X1INX1</accession>
<evidence type="ECO:0000313" key="5">
    <source>
        <dbReference type="Proteomes" id="UP001139095"/>
    </source>
</evidence>
<dbReference type="NCBIfam" id="TIGR01486">
    <property type="entry name" value="HAD-SF-IIB-MPGP"/>
    <property type="match status" value="1"/>
</dbReference>
<organism evidence="4 5">
    <name type="scientific">Marinomonas algarum</name>
    <dbReference type="NCBI Taxonomy" id="2883105"/>
    <lineage>
        <taxon>Bacteria</taxon>
        <taxon>Pseudomonadati</taxon>
        <taxon>Pseudomonadota</taxon>
        <taxon>Gammaproteobacteria</taxon>
        <taxon>Oceanospirillales</taxon>
        <taxon>Oceanospirillaceae</taxon>
        <taxon>Marinomonas</taxon>
    </lineage>
</organism>
<dbReference type="NCBIfam" id="TIGR01484">
    <property type="entry name" value="HAD-SF-IIB"/>
    <property type="match status" value="1"/>
</dbReference>
<dbReference type="InterPro" id="IPR023214">
    <property type="entry name" value="HAD_sf"/>
</dbReference>
<gene>
    <name evidence="4" type="ORF">LG368_12615</name>
</gene>
<dbReference type="AlphaFoldDB" id="A0A9X1INX1"/>
<name>A0A9X1INX1_9GAMM</name>
<dbReference type="Gene3D" id="3.30.980.20">
    <property type="entry name" value="Putative mannosyl-3-phosphoglycerate phosphatase, domain 2"/>
    <property type="match status" value="1"/>
</dbReference>
<dbReference type="SFLD" id="SFLDG01140">
    <property type="entry name" value="C2.B:_Phosphomannomutase_and_P"/>
    <property type="match status" value="1"/>
</dbReference>
<protein>
    <submittedName>
        <fullName evidence="4">HAD-IIB family hydrolase</fullName>
    </submittedName>
</protein>
<dbReference type="GO" id="GO:0050531">
    <property type="term" value="F:mannosyl-3-phosphoglycerate phosphatase activity"/>
    <property type="evidence" value="ECO:0007669"/>
    <property type="project" value="InterPro"/>
</dbReference>
<dbReference type="GO" id="GO:0051479">
    <property type="term" value="P:mannosylglycerate biosynthetic process"/>
    <property type="evidence" value="ECO:0007669"/>
    <property type="project" value="InterPro"/>
</dbReference>
<proteinExistence type="predicted"/>
<dbReference type="PANTHER" id="PTHR10000:SF8">
    <property type="entry name" value="HAD SUPERFAMILY HYDROLASE-LIKE, TYPE 3"/>
    <property type="match status" value="1"/>
</dbReference>
<sequence length="277" mass="30947">MTTLLIYTDLDGTLLDHHTYRFQPAQASLQSLKAFSIPCIINTSKTFAELITLRQALHHQDPFVVENGSAVYLPKSLSIEPLFIEKEALEDCGDYWRKAFGPTRARLIELTQDKQAHYAFTRFSNMTQQDLMTLTGLDSKSAEQAMQREFTEPMVWADSNLALNTLREALAPFDVQIQKGGRFAHLMGKACDKANAMRWLTSFYKQKDHVAITTVALGDGENDVGMLSEADIPVVVRSPVHDAPSIPNRSDAWLTDGYGPEGWAQAINSLLTKRGLL</sequence>
<dbReference type="SUPFAM" id="SSF56784">
    <property type="entry name" value="HAD-like"/>
    <property type="match status" value="1"/>
</dbReference>
<comment type="caution">
    <text evidence="4">The sequence shown here is derived from an EMBL/GenBank/DDBJ whole genome shotgun (WGS) entry which is preliminary data.</text>
</comment>
<evidence type="ECO:0000256" key="3">
    <source>
        <dbReference type="ARBA" id="ARBA00022842"/>
    </source>
</evidence>
<dbReference type="Gene3D" id="3.40.50.1000">
    <property type="entry name" value="HAD superfamily/HAD-like"/>
    <property type="match status" value="1"/>
</dbReference>
<evidence type="ECO:0000256" key="2">
    <source>
        <dbReference type="ARBA" id="ARBA00022801"/>
    </source>
</evidence>
<dbReference type="SFLD" id="SFLDG01142">
    <property type="entry name" value="C2.B.2:_Mannosyl-3-phosphoglyc"/>
    <property type="match status" value="1"/>
</dbReference>
<reference evidence="4" key="1">
    <citation type="submission" date="2021-10" db="EMBL/GenBank/DDBJ databases">
        <title>Marinomonas pontica sp. nov., isolated from the Black Sea.</title>
        <authorList>
            <person name="Zhao L.-H."/>
            <person name="Xue J.-H."/>
        </authorList>
    </citation>
    <scope>NUCLEOTIDE SEQUENCE</scope>
    <source>
        <strain evidence="4">E8</strain>
    </source>
</reference>
<evidence type="ECO:0000313" key="4">
    <source>
        <dbReference type="EMBL" id="MCB5162738.1"/>
    </source>
</evidence>
<keyword evidence="5" id="KW-1185">Reference proteome</keyword>
<dbReference type="SFLD" id="SFLDS00003">
    <property type="entry name" value="Haloacid_Dehalogenase"/>
    <property type="match status" value="1"/>
</dbReference>
<keyword evidence="2 4" id="KW-0378">Hydrolase</keyword>
<dbReference type="InterPro" id="IPR036412">
    <property type="entry name" value="HAD-like_sf"/>
</dbReference>
<dbReference type="InterPro" id="IPR006381">
    <property type="entry name" value="HAD-SF-IIB-MPGP"/>
</dbReference>
<dbReference type="Pfam" id="PF08282">
    <property type="entry name" value="Hydrolase_3"/>
    <property type="match status" value="1"/>
</dbReference>
<dbReference type="InterPro" id="IPR006379">
    <property type="entry name" value="HAD-SF_hydro_IIB"/>
</dbReference>
<dbReference type="RefSeq" id="WP_226755085.1">
    <property type="nucleotide sequence ID" value="NZ_JAJATW010000021.1"/>
</dbReference>
<dbReference type="GO" id="GO:0000287">
    <property type="term" value="F:magnesium ion binding"/>
    <property type="evidence" value="ECO:0007669"/>
    <property type="project" value="TreeGrafter"/>
</dbReference>
<dbReference type="GO" id="GO:0005829">
    <property type="term" value="C:cytosol"/>
    <property type="evidence" value="ECO:0007669"/>
    <property type="project" value="TreeGrafter"/>
</dbReference>
<keyword evidence="1" id="KW-0479">Metal-binding</keyword>
<dbReference type="NCBIfam" id="NF001218">
    <property type="entry name" value="PRK00192.1-5"/>
    <property type="match status" value="1"/>
</dbReference>
<dbReference type="EMBL" id="JAJATW010000021">
    <property type="protein sequence ID" value="MCB5162738.1"/>
    <property type="molecule type" value="Genomic_DNA"/>
</dbReference>
<dbReference type="Proteomes" id="UP001139095">
    <property type="component" value="Unassembled WGS sequence"/>
</dbReference>
<dbReference type="PANTHER" id="PTHR10000">
    <property type="entry name" value="PHOSPHOSERINE PHOSPHATASE"/>
    <property type="match status" value="1"/>
</dbReference>